<keyword evidence="3" id="KW-1185">Reference proteome</keyword>
<dbReference type="RefSeq" id="WP_190543473.1">
    <property type="nucleotide sequence ID" value="NZ_CAWPNO010000064.1"/>
</dbReference>
<accession>A0ABR8ADB4</accession>
<sequence length="74" mass="8324">MLNFAYSSIALGLALLCLSITPKINNSLGQILALLFATFWLCSSLFFSMIPIELILAIALFYLTPKVHFWSRIK</sequence>
<keyword evidence="1" id="KW-1133">Transmembrane helix</keyword>
<keyword evidence="1" id="KW-0472">Membrane</keyword>
<name>A0ABR8ADB4_9CYAN</name>
<dbReference type="EMBL" id="JACJQH010000031">
    <property type="protein sequence ID" value="MBD2197734.1"/>
    <property type="molecule type" value="Genomic_DNA"/>
</dbReference>
<dbReference type="Proteomes" id="UP000658514">
    <property type="component" value="Unassembled WGS sequence"/>
</dbReference>
<protein>
    <submittedName>
        <fullName evidence="2">Uncharacterized protein</fullName>
    </submittedName>
</protein>
<evidence type="ECO:0000313" key="2">
    <source>
        <dbReference type="EMBL" id="MBD2197734.1"/>
    </source>
</evidence>
<feature type="transmembrane region" description="Helical" evidence="1">
    <location>
        <begin position="35"/>
        <end position="64"/>
    </location>
</feature>
<comment type="caution">
    <text evidence="2">The sequence shown here is derived from an EMBL/GenBank/DDBJ whole genome shotgun (WGS) entry which is preliminary data.</text>
</comment>
<gene>
    <name evidence="2" type="ORF">H6G24_19860</name>
</gene>
<keyword evidence="1" id="KW-0812">Transmembrane</keyword>
<evidence type="ECO:0000256" key="1">
    <source>
        <dbReference type="SAM" id="Phobius"/>
    </source>
</evidence>
<evidence type="ECO:0000313" key="3">
    <source>
        <dbReference type="Proteomes" id="UP000658514"/>
    </source>
</evidence>
<proteinExistence type="predicted"/>
<reference evidence="2 3" key="1">
    <citation type="journal article" date="2020" name="ISME J.">
        <title>Comparative genomics reveals insights into cyanobacterial evolution and habitat adaptation.</title>
        <authorList>
            <person name="Chen M.Y."/>
            <person name="Teng W.K."/>
            <person name="Zhao L."/>
            <person name="Hu C.X."/>
            <person name="Zhou Y.K."/>
            <person name="Han B.P."/>
            <person name="Song L.R."/>
            <person name="Shu W.S."/>
        </authorList>
    </citation>
    <scope>NUCLEOTIDE SEQUENCE [LARGE SCALE GENOMIC DNA]</scope>
    <source>
        <strain evidence="2 3">FACHB-288</strain>
    </source>
</reference>
<organism evidence="2 3">
    <name type="scientific">Calothrix parietina FACHB-288</name>
    <dbReference type="NCBI Taxonomy" id="2692896"/>
    <lineage>
        <taxon>Bacteria</taxon>
        <taxon>Bacillati</taxon>
        <taxon>Cyanobacteriota</taxon>
        <taxon>Cyanophyceae</taxon>
        <taxon>Nostocales</taxon>
        <taxon>Calotrichaceae</taxon>
        <taxon>Calothrix</taxon>
    </lineage>
</organism>